<reference evidence="6" key="1">
    <citation type="journal article" date="2019" name="Int. J. Syst. Evol. Microbiol.">
        <title>The Global Catalogue of Microorganisms (GCM) 10K type strain sequencing project: providing services to taxonomists for standard genome sequencing and annotation.</title>
        <authorList>
            <consortium name="The Broad Institute Genomics Platform"/>
            <consortium name="The Broad Institute Genome Sequencing Center for Infectious Disease"/>
            <person name="Wu L."/>
            <person name="Ma J."/>
        </authorList>
    </citation>
    <scope>NUCLEOTIDE SEQUENCE [LARGE SCALE GENOMIC DNA]</scope>
    <source>
        <strain evidence="6">CCUG 54950</strain>
    </source>
</reference>
<dbReference type="InterPro" id="IPR018356">
    <property type="entry name" value="Tscrpt_reg_HTH_DeoR_CS"/>
</dbReference>
<dbReference type="Pfam" id="PF08220">
    <property type="entry name" value="HTH_DeoR"/>
    <property type="match status" value="1"/>
</dbReference>
<dbReference type="Pfam" id="PF00455">
    <property type="entry name" value="DeoRC"/>
    <property type="match status" value="1"/>
</dbReference>
<accession>A0ABW4RGY2</accession>
<comment type="caution">
    <text evidence="5">The sequence shown here is derived from an EMBL/GenBank/DDBJ whole genome shotgun (WGS) entry which is preliminary data.</text>
</comment>
<dbReference type="InterPro" id="IPR036388">
    <property type="entry name" value="WH-like_DNA-bd_sf"/>
</dbReference>
<dbReference type="RefSeq" id="WP_347325690.1">
    <property type="nucleotide sequence ID" value="NZ_JBCGUH010000007.1"/>
</dbReference>
<dbReference type="InterPro" id="IPR036390">
    <property type="entry name" value="WH_DNA-bd_sf"/>
</dbReference>
<evidence type="ECO:0000259" key="4">
    <source>
        <dbReference type="PROSITE" id="PS51000"/>
    </source>
</evidence>
<protein>
    <submittedName>
        <fullName evidence="5">DeoR/GlpR family DNA-binding transcription regulator</fullName>
    </submittedName>
</protein>
<dbReference type="Gene3D" id="3.30.750.70">
    <property type="entry name" value="4-hydroxybutyrate coenzyme like domains"/>
    <property type="match status" value="1"/>
</dbReference>
<dbReference type="InterPro" id="IPR014036">
    <property type="entry name" value="DeoR-like_C"/>
</dbReference>
<gene>
    <name evidence="5" type="ORF">ACFSC9_07740</name>
</gene>
<keyword evidence="6" id="KW-1185">Reference proteome</keyword>
<dbReference type="PROSITE" id="PS51000">
    <property type="entry name" value="HTH_DEOR_2"/>
    <property type="match status" value="1"/>
</dbReference>
<dbReference type="EMBL" id="JBHUEH010000011">
    <property type="protein sequence ID" value="MFD1885418.1"/>
    <property type="molecule type" value="Genomic_DNA"/>
</dbReference>
<proteinExistence type="predicted"/>
<evidence type="ECO:0000313" key="6">
    <source>
        <dbReference type="Proteomes" id="UP001597233"/>
    </source>
</evidence>
<dbReference type="PRINTS" id="PR00037">
    <property type="entry name" value="HTHLACR"/>
</dbReference>
<feature type="domain" description="HTH deoR-type" evidence="4">
    <location>
        <begin position="5"/>
        <end position="60"/>
    </location>
</feature>
<evidence type="ECO:0000256" key="3">
    <source>
        <dbReference type="ARBA" id="ARBA00023163"/>
    </source>
</evidence>
<dbReference type="InterPro" id="IPR037171">
    <property type="entry name" value="NagB/RpiA_transferase-like"/>
</dbReference>
<dbReference type="PANTHER" id="PTHR30363">
    <property type="entry name" value="HTH-TYPE TRANSCRIPTIONAL REGULATOR SRLR-RELATED"/>
    <property type="match status" value="1"/>
</dbReference>
<dbReference type="Proteomes" id="UP001597233">
    <property type="component" value="Unassembled WGS sequence"/>
</dbReference>
<evidence type="ECO:0000313" key="5">
    <source>
        <dbReference type="EMBL" id="MFD1885418.1"/>
    </source>
</evidence>
<dbReference type="GO" id="GO:0003677">
    <property type="term" value="F:DNA binding"/>
    <property type="evidence" value="ECO:0007669"/>
    <property type="project" value="UniProtKB-KW"/>
</dbReference>
<organism evidence="5 6">
    <name type="scientific">Paenibacillus wenxiniae</name>
    <dbReference type="NCBI Taxonomy" id="1636843"/>
    <lineage>
        <taxon>Bacteria</taxon>
        <taxon>Bacillati</taxon>
        <taxon>Bacillota</taxon>
        <taxon>Bacilli</taxon>
        <taxon>Bacillales</taxon>
        <taxon>Paenibacillaceae</taxon>
        <taxon>Paenibacillus</taxon>
    </lineage>
</organism>
<dbReference type="SMART" id="SM01134">
    <property type="entry name" value="DeoRC"/>
    <property type="match status" value="1"/>
</dbReference>
<dbReference type="InterPro" id="IPR050313">
    <property type="entry name" value="Carb_Metab_HTH_regulators"/>
</dbReference>
<evidence type="ECO:0000256" key="1">
    <source>
        <dbReference type="ARBA" id="ARBA00023015"/>
    </source>
</evidence>
<dbReference type="InterPro" id="IPR001034">
    <property type="entry name" value="DeoR_HTH"/>
</dbReference>
<dbReference type="SUPFAM" id="SSF46785">
    <property type="entry name" value="Winged helix' DNA-binding domain"/>
    <property type="match status" value="1"/>
</dbReference>
<keyword evidence="3" id="KW-0804">Transcription</keyword>
<keyword evidence="2 5" id="KW-0238">DNA-binding</keyword>
<keyword evidence="1" id="KW-0805">Transcription regulation</keyword>
<dbReference type="SUPFAM" id="SSF100950">
    <property type="entry name" value="NagB/RpiA/CoA transferase-like"/>
    <property type="match status" value="1"/>
</dbReference>
<dbReference type="Gene3D" id="1.10.10.10">
    <property type="entry name" value="Winged helix-like DNA-binding domain superfamily/Winged helix DNA-binding domain"/>
    <property type="match status" value="1"/>
</dbReference>
<dbReference type="PANTHER" id="PTHR30363:SF44">
    <property type="entry name" value="AGA OPERON TRANSCRIPTIONAL REPRESSOR-RELATED"/>
    <property type="match status" value="1"/>
</dbReference>
<dbReference type="PROSITE" id="PS00894">
    <property type="entry name" value="HTH_DEOR_1"/>
    <property type="match status" value="1"/>
</dbReference>
<name>A0ABW4RGY2_9BACL</name>
<evidence type="ECO:0000256" key="2">
    <source>
        <dbReference type="ARBA" id="ARBA00023125"/>
    </source>
</evidence>
<sequence>MSTVSTERKQAILTLLKQKGQVKVIALAEQFKVAPETIRRDLQELESNGMLRRVYGGATAVLFQNHEAPFVQRQSHHQREKSAIGRCAADLIQDGDTIVIDVGTTPIELVKAIHGRKRLTILTNGLSVAFALMEKINYGHFSGKVIVLGGELNSEQQSISGILCERMMRNFRVNKAFISVGGISLTDGISEYDPDEASMSQTFAKSAEQVIVIADHSKLGVRAFSHMLDFHEVDTIVCDTDAPEGWIEHLKETDVQWLKATID</sequence>
<dbReference type="SMART" id="SM00420">
    <property type="entry name" value="HTH_DEOR"/>
    <property type="match status" value="1"/>
</dbReference>